<dbReference type="PANTHER" id="PTHR13271:SF151">
    <property type="entry name" value="SET DOMAIN-CONTAINING PROTEIN 4"/>
    <property type="match status" value="1"/>
</dbReference>
<dbReference type="OMA" id="MANHAHD"/>
<dbReference type="GeneID" id="7444389"/>
<dbReference type="InterPro" id="IPR050600">
    <property type="entry name" value="SETD3_SETD6_MTase"/>
</dbReference>
<dbReference type="AlphaFoldDB" id="B8LDK8"/>
<dbReference type="RefSeq" id="XP_002297128.1">
    <property type="nucleotide sequence ID" value="XM_002297092.1"/>
</dbReference>
<dbReference type="EMBL" id="DS999420">
    <property type="protein sequence ID" value="EED86596.1"/>
    <property type="molecule type" value="Genomic_DNA"/>
</dbReference>
<dbReference type="Pfam" id="PF00856">
    <property type="entry name" value="SET"/>
    <property type="match status" value="1"/>
</dbReference>
<feature type="chain" id="PRO_5002876888" description="SET domain-containing protein" evidence="1">
    <location>
        <begin position="23"/>
        <end position="415"/>
    </location>
</feature>
<feature type="signal peptide" evidence="1">
    <location>
        <begin position="1"/>
        <end position="22"/>
    </location>
</feature>
<evidence type="ECO:0000259" key="2">
    <source>
        <dbReference type="PROSITE" id="PS50280"/>
    </source>
</evidence>
<feature type="domain" description="SET" evidence="2">
    <location>
        <begin position="86"/>
        <end position="337"/>
    </location>
</feature>
<dbReference type="InParanoid" id="B8LDK8"/>
<organism evidence="3 4">
    <name type="scientific">Thalassiosira pseudonana</name>
    <name type="common">Marine diatom</name>
    <name type="synonym">Cyclotella nana</name>
    <dbReference type="NCBI Taxonomy" id="35128"/>
    <lineage>
        <taxon>Eukaryota</taxon>
        <taxon>Sar</taxon>
        <taxon>Stramenopiles</taxon>
        <taxon>Ochrophyta</taxon>
        <taxon>Bacillariophyta</taxon>
        <taxon>Coscinodiscophyceae</taxon>
        <taxon>Thalassiosirophycidae</taxon>
        <taxon>Thalassiosirales</taxon>
        <taxon>Thalassiosiraceae</taxon>
        <taxon>Thalassiosira</taxon>
    </lineage>
</organism>
<dbReference type="FunFam" id="3.90.1410.10:FF:000058">
    <property type="entry name" value="Predicted protein"/>
    <property type="match status" value="1"/>
</dbReference>
<sequence length="415" mass="46773">MPTHISPVLALALLSCLKYVISFQLSPTSRRGTILFASSSSSTVTQKKDVTDTPTPRTTAADSDDDEDILNDILIEWLTAMGSKGIKTSIRIDTNSQGLRGLYANRDIKQRENVFEIPYEAALETGDSLSDGVNGEYLMRYDLEDVDGSDDWCKEDVYDVYQGLRLLETFEPDPDYSPYVYHLPPPPESNDEAGLTPDFWSDDIVSSLEVPSYVQQIMQRKVIVKVVAEKNDVDELDLRWATLMVRSRRFTVWDTVDDPAANDDDSFFGSFPKGKKVEQIKGFMLPLIDMANHAHDPNTSLAIAVNRWTRKFDATSTFALRAIRPIIKDEEITLCYGDGDRTSLDFLDKYGFFLDGNEADNDIDWTEMKTEFSSTLNEDKAEKASLLADSKENSTSTMLSLRILLKQLRERSGLI</sequence>
<dbReference type="InterPro" id="IPR001214">
    <property type="entry name" value="SET_dom"/>
</dbReference>
<evidence type="ECO:0000313" key="3">
    <source>
        <dbReference type="EMBL" id="EED86596.1"/>
    </source>
</evidence>
<proteinExistence type="predicted"/>
<reference evidence="3 4" key="2">
    <citation type="journal article" date="2008" name="Nature">
        <title>The Phaeodactylum genome reveals the evolutionary history of diatom genomes.</title>
        <authorList>
            <person name="Bowler C."/>
            <person name="Allen A.E."/>
            <person name="Badger J.H."/>
            <person name="Grimwood J."/>
            <person name="Jabbari K."/>
            <person name="Kuo A."/>
            <person name="Maheswari U."/>
            <person name="Martens C."/>
            <person name="Maumus F."/>
            <person name="Otillar R.P."/>
            <person name="Rayko E."/>
            <person name="Salamov A."/>
            <person name="Vandepoele K."/>
            <person name="Beszteri B."/>
            <person name="Gruber A."/>
            <person name="Heijde M."/>
            <person name="Katinka M."/>
            <person name="Mock T."/>
            <person name="Valentin K."/>
            <person name="Verret F."/>
            <person name="Berges J.A."/>
            <person name="Brownlee C."/>
            <person name="Cadoret J.P."/>
            <person name="Chiovitti A."/>
            <person name="Choi C.J."/>
            <person name="Coesel S."/>
            <person name="De Martino A."/>
            <person name="Detter J.C."/>
            <person name="Durkin C."/>
            <person name="Falciatore A."/>
            <person name="Fournet J."/>
            <person name="Haruta M."/>
            <person name="Huysman M.J."/>
            <person name="Jenkins B.D."/>
            <person name="Jiroutova K."/>
            <person name="Jorgensen R.E."/>
            <person name="Joubert Y."/>
            <person name="Kaplan A."/>
            <person name="Kroger N."/>
            <person name="Kroth P.G."/>
            <person name="La Roche J."/>
            <person name="Lindquist E."/>
            <person name="Lommer M."/>
            <person name="Martin-Jezequel V."/>
            <person name="Lopez P.J."/>
            <person name="Lucas S."/>
            <person name="Mangogna M."/>
            <person name="McGinnis K."/>
            <person name="Medlin L.K."/>
            <person name="Montsant A."/>
            <person name="Oudot-Le Secq M.P."/>
            <person name="Napoli C."/>
            <person name="Obornik M."/>
            <person name="Parker M.S."/>
            <person name="Petit J.L."/>
            <person name="Porcel B.M."/>
            <person name="Poulsen N."/>
            <person name="Robison M."/>
            <person name="Rychlewski L."/>
            <person name="Rynearson T.A."/>
            <person name="Schmutz J."/>
            <person name="Shapiro H."/>
            <person name="Siaut M."/>
            <person name="Stanley M."/>
            <person name="Sussman M.R."/>
            <person name="Taylor A.R."/>
            <person name="Vardi A."/>
            <person name="von Dassow P."/>
            <person name="Vyverman W."/>
            <person name="Willis A."/>
            <person name="Wyrwicz L.S."/>
            <person name="Rokhsar D.S."/>
            <person name="Weissenbach J."/>
            <person name="Armbrust E.V."/>
            <person name="Green B.R."/>
            <person name="Van de Peer Y."/>
            <person name="Grigoriev I.V."/>
        </authorList>
    </citation>
    <scope>NUCLEOTIDE SEQUENCE [LARGE SCALE GENOMIC DNA]</scope>
    <source>
        <strain evidence="3 4">CCMP1335</strain>
    </source>
</reference>
<reference evidence="3 4" key="1">
    <citation type="journal article" date="2004" name="Science">
        <title>The genome of the diatom Thalassiosira pseudonana: ecology, evolution, and metabolism.</title>
        <authorList>
            <person name="Armbrust E.V."/>
            <person name="Berges J.A."/>
            <person name="Bowler C."/>
            <person name="Green B.R."/>
            <person name="Martinez D."/>
            <person name="Putnam N.H."/>
            <person name="Zhou S."/>
            <person name="Allen A.E."/>
            <person name="Apt K.E."/>
            <person name="Bechner M."/>
            <person name="Brzezinski M.A."/>
            <person name="Chaal B.K."/>
            <person name="Chiovitti A."/>
            <person name="Davis A.K."/>
            <person name="Demarest M.S."/>
            <person name="Detter J.C."/>
            <person name="Glavina T."/>
            <person name="Goodstein D."/>
            <person name="Hadi M.Z."/>
            <person name="Hellsten U."/>
            <person name="Hildebrand M."/>
            <person name="Jenkins B.D."/>
            <person name="Jurka J."/>
            <person name="Kapitonov V.V."/>
            <person name="Kroger N."/>
            <person name="Lau W.W."/>
            <person name="Lane T.W."/>
            <person name="Larimer F.W."/>
            <person name="Lippmeier J.C."/>
            <person name="Lucas S."/>
            <person name="Medina M."/>
            <person name="Montsant A."/>
            <person name="Obornik M."/>
            <person name="Parker M.S."/>
            <person name="Palenik B."/>
            <person name="Pazour G.J."/>
            <person name="Richardson P.M."/>
            <person name="Rynearson T.A."/>
            <person name="Saito M.A."/>
            <person name="Schwartz D.C."/>
            <person name="Thamatrakoln K."/>
            <person name="Valentin K."/>
            <person name="Vardi A."/>
            <person name="Wilkerson F.P."/>
            <person name="Rokhsar D.S."/>
        </authorList>
    </citation>
    <scope>NUCLEOTIDE SEQUENCE [LARGE SCALE GENOMIC DNA]</scope>
    <source>
        <strain evidence="3 4">CCMP1335</strain>
    </source>
</reference>
<gene>
    <name evidence="3" type="ORF">THAPSDRAFT_11283</name>
</gene>
<keyword evidence="4" id="KW-1185">Reference proteome</keyword>
<keyword evidence="1" id="KW-0732">Signal</keyword>
<evidence type="ECO:0000256" key="1">
    <source>
        <dbReference type="SAM" id="SignalP"/>
    </source>
</evidence>
<dbReference type="PROSITE" id="PS50280">
    <property type="entry name" value="SET"/>
    <property type="match status" value="1"/>
</dbReference>
<dbReference type="Gene3D" id="3.90.1410.10">
    <property type="entry name" value="set domain protein methyltransferase, domain 1"/>
    <property type="match status" value="1"/>
</dbReference>
<dbReference type="CDD" id="cd10527">
    <property type="entry name" value="SET_LSMT"/>
    <property type="match status" value="1"/>
</dbReference>
<dbReference type="Proteomes" id="UP000001449">
    <property type="component" value="Unassembled WGS sequence"/>
</dbReference>
<dbReference type="SUPFAM" id="SSF82199">
    <property type="entry name" value="SET domain"/>
    <property type="match status" value="1"/>
</dbReference>
<name>B8LDK8_THAPS</name>
<dbReference type="KEGG" id="tps:THAPSDRAFT_11283"/>
<dbReference type="InterPro" id="IPR046341">
    <property type="entry name" value="SET_dom_sf"/>
</dbReference>
<dbReference type="PANTHER" id="PTHR13271">
    <property type="entry name" value="UNCHARACTERIZED PUTATIVE METHYLTRANSFERASE"/>
    <property type="match status" value="1"/>
</dbReference>
<dbReference type="PaxDb" id="35128-Thaps11283"/>
<dbReference type="HOGENOM" id="CLU_663076_0_0_1"/>
<evidence type="ECO:0000313" key="4">
    <source>
        <dbReference type="Proteomes" id="UP000001449"/>
    </source>
</evidence>
<accession>B8LDK8</accession>
<protein>
    <recommendedName>
        <fullName evidence="2">SET domain-containing protein</fullName>
    </recommendedName>
</protein>